<sequence length="433" mass="49717">MERIDPWTTKRIDISKIFKEFGMEKIDPLLEEIPVKHRFVRRRIILGHRDYDKVLNAIHKHDRFAVMSGFMPSGAAHIGNKMVMDEIIWHQEMGGDAFVSIADMEAHAVRGIPLEKCREIGIKEYITSIIALGLKPENAHIYFQSENFRLRDLMFEIGIVTNFSTLSAIYGFSGDTSISHMSSVLAQSADILLPQLKEFGGAKPVVVPVGFDQDPHIRLVRDIAGKLRRFKVELHDGYIRIRNKTADDDLFNELYKRIRGYGRPKMYQKHIDIFGLKDEDLNEVEKIVRQIEMDYGYFGFYNPSSIYHLLISGLTGGKMSSSNPDSYISLLDKPEDGAKKVEKAKTGGRISLDEQRKMGGSPENCSVYELLYFHLIEDDQEVERIKEECKSGERVCGECKKAASILMEEFLRDHQEKRKAVEDTVESYIERLR</sequence>
<keyword evidence="2 8" id="KW-0963">Cytoplasm</keyword>
<accession>A0A520KSQ0</accession>
<dbReference type="EMBL" id="RXIF01000004">
    <property type="protein sequence ID" value="RZN64947.1"/>
    <property type="molecule type" value="Genomic_DNA"/>
</dbReference>
<comment type="caution">
    <text evidence="8">Lacks conserved residue(s) required for the propagation of feature annotation.</text>
</comment>
<dbReference type="PANTHER" id="PTHR10055:SF5">
    <property type="entry name" value="TRYPTOPHAN--TRNA LIGASE"/>
    <property type="match status" value="1"/>
</dbReference>
<protein>
    <recommendedName>
        <fullName evidence="8">Tryptophan--tRNA ligase</fullName>
        <ecNumber evidence="8">6.1.1.2</ecNumber>
    </recommendedName>
    <alternativeName>
        <fullName evidence="8">Tryptophanyl-tRNA synthetase</fullName>
        <shortName evidence="8">TrpRS</shortName>
    </alternativeName>
</protein>
<dbReference type="InterPro" id="IPR020653">
    <property type="entry name" value="Tryptophan-tRNA-ligase_arc"/>
</dbReference>
<evidence type="ECO:0000256" key="9">
    <source>
        <dbReference type="RuleBase" id="RU363036"/>
    </source>
</evidence>
<dbReference type="FunFam" id="3.40.50.620:FF:000207">
    <property type="entry name" value="Tryptophan--tRNA ligase"/>
    <property type="match status" value="1"/>
</dbReference>
<evidence type="ECO:0000256" key="8">
    <source>
        <dbReference type="HAMAP-Rule" id="MF_00140"/>
    </source>
</evidence>
<dbReference type="Gene3D" id="3.40.50.620">
    <property type="entry name" value="HUPs"/>
    <property type="match status" value="1"/>
</dbReference>
<dbReference type="PRINTS" id="PR01039">
    <property type="entry name" value="TRNASYNTHTRP"/>
</dbReference>
<dbReference type="Proteomes" id="UP000317158">
    <property type="component" value="Unassembled WGS sequence"/>
</dbReference>
<dbReference type="NCBIfam" id="NF008926">
    <property type="entry name" value="PRK12285.1-3"/>
    <property type="match status" value="1"/>
</dbReference>
<dbReference type="GO" id="GO:0005524">
    <property type="term" value="F:ATP binding"/>
    <property type="evidence" value="ECO:0007669"/>
    <property type="project" value="UniProtKB-UniRule"/>
</dbReference>
<evidence type="ECO:0000256" key="7">
    <source>
        <dbReference type="ARBA" id="ARBA00023146"/>
    </source>
</evidence>
<dbReference type="Gene3D" id="1.10.240.10">
    <property type="entry name" value="Tyrosyl-Transfer RNA Synthetase"/>
    <property type="match status" value="1"/>
</dbReference>
<evidence type="ECO:0000256" key="1">
    <source>
        <dbReference type="ARBA" id="ARBA00005594"/>
    </source>
</evidence>
<dbReference type="GO" id="GO:0004830">
    <property type="term" value="F:tryptophan-tRNA ligase activity"/>
    <property type="evidence" value="ECO:0007669"/>
    <property type="project" value="UniProtKB-UniRule"/>
</dbReference>
<evidence type="ECO:0000256" key="5">
    <source>
        <dbReference type="ARBA" id="ARBA00022840"/>
    </source>
</evidence>
<dbReference type="Pfam" id="PF00579">
    <property type="entry name" value="tRNA-synt_1b"/>
    <property type="match status" value="2"/>
</dbReference>
<comment type="function">
    <text evidence="8">Catalyzes the attachment of tryptophan to tRNA(Trp).</text>
</comment>
<dbReference type="InterPro" id="IPR002306">
    <property type="entry name" value="Trp-tRNA-ligase"/>
</dbReference>
<keyword evidence="6 8" id="KW-0648">Protein biosynthesis</keyword>
<dbReference type="InterPro" id="IPR014729">
    <property type="entry name" value="Rossmann-like_a/b/a_fold"/>
</dbReference>
<keyword evidence="4 8" id="KW-0547">Nucleotide-binding</keyword>
<keyword evidence="3 8" id="KW-0436">Ligase</keyword>
<dbReference type="AlphaFoldDB" id="A0A520KSQ0"/>
<evidence type="ECO:0000256" key="3">
    <source>
        <dbReference type="ARBA" id="ARBA00022598"/>
    </source>
</evidence>
<dbReference type="GO" id="GO:0005737">
    <property type="term" value="C:cytoplasm"/>
    <property type="evidence" value="ECO:0007669"/>
    <property type="project" value="UniProtKB-SubCell"/>
</dbReference>
<keyword evidence="7 8" id="KW-0030">Aminoacyl-tRNA synthetase</keyword>
<comment type="caution">
    <text evidence="10">The sequence shown here is derived from an EMBL/GenBank/DDBJ whole genome shotgun (WGS) entry which is preliminary data.</text>
</comment>
<dbReference type="PANTHER" id="PTHR10055">
    <property type="entry name" value="TRYPTOPHANYL-TRNA SYNTHETASE"/>
    <property type="match status" value="1"/>
</dbReference>
<dbReference type="InterPro" id="IPR002305">
    <property type="entry name" value="aa-tRNA-synth_Ic"/>
</dbReference>
<evidence type="ECO:0000313" key="10">
    <source>
        <dbReference type="EMBL" id="RZN64947.1"/>
    </source>
</evidence>
<feature type="short sequence motif" description="'KMSKS' region" evidence="8">
    <location>
        <begin position="318"/>
        <end position="322"/>
    </location>
</feature>
<dbReference type="HAMAP" id="MF_00140_A">
    <property type="entry name" value="Trp_tRNA_synth_A"/>
    <property type="match status" value="1"/>
</dbReference>
<comment type="subcellular location">
    <subcellularLocation>
        <location evidence="8">Cytoplasm</location>
    </subcellularLocation>
</comment>
<keyword evidence="5 8" id="KW-0067">ATP-binding</keyword>
<comment type="catalytic activity">
    <reaction evidence="8">
        <text>tRNA(Trp) + L-tryptophan + ATP = L-tryptophyl-tRNA(Trp) + AMP + diphosphate + H(+)</text>
        <dbReference type="Rhea" id="RHEA:24080"/>
        <dbReference type="Rhea" id="RHEA-COMP:9671"/>
        <dbReference type="Rhea" id="RHEA-COMP:9705"/>
        <dbReference type="ChEBI" id="CHEBI:15378"/>
        <dbReference type="ChEBI" id="CHEBI:30616"/>
        <dbReference type="ChEBI" id="CHEBI:33019"/>
        <dbReference type="ChEBI" id="CHEBI:57912"/>
        <dbReference type="ChEBI" id="CHEBI:78442"/>
        <dbReference type="ChEBI" id="CHEBI:78535"/>
        <dbReference type="ChEBI" id="CHEBI:456215"/>
        <dbReference type="EC" id="6.1.1.2"/>
    </reaction>
</comment>
<name>A0A520KSQ0_METT2</name>
<comment type="similarity">
    <text evidence="1 8 9">Belongs to the class-I aminoacyl-tRNA synthetase family.</text>
</comment>
<evidence type="ECO:0000256" key="4">
    <source>
        <dbReference type="ARBA" id="ARBA00022741"/>
    </source>
</evidence>
<evidence type="ECO:0000256" key="6">
    <source>
        <dbReference type="ARBA" id="ARBA00022917"/>
    </source>
</evidence>
<reference evidence="10 11" key="1">
    <citation type="journal article" date="2019" name="Nat. Microbiol.">
        <title>Wide diversity of methane and short-chain alkane metabolisms in uncultured archaea.</title>
        <authorList>
            <person name="Borrel G."/>
            <person name="Adam P.S."/>
            <person name="McKay L.J."/>
            <person name="Chen L.X."/>
            <person name="Sierra-Garcia I.N."/>
            <person name="Sieber C.M."/>
            <person name="Letourneur Q."/>
            <person name="Ghozlane A."/>
            <person name="Andersen G.L."/>
            <person name="Li W.J."/>
            <person name="Hallam S.J."/>
            <person name="Muyzer G."/>
            <person name="de Oliveira V.M."/>
            <person name="Inskeep W.P."/>
            <person name="Banfield J.F."/>
            <person name="Gribaldo S."/>
        </authorList>
    </citation>
    <scope>NUCLEOTIDE SEQUENCE [LARGE SCALE GENOMIC DNA]</scope>
    <source>
        <strain evidence="10">NM1a</strain>
    </source>
</reference>
<evidence type="ECO:0000313" key="11">
    <source>
        <dbReference type="Proteomes" id="UP000317158"/>
    </source>
</evidence>
<gene>
    <name evidence="8" type="primary">trpS</name>
    <name evidence="10" type="ORF">EF806_02580</name>
</gene>
<organism evidence="10 11">
    <name type="scientific">Methanoliparum thermophilum</name>
    <dbReference type="NCBI Taxonomy" id="2491083"/>
    <lineage>
        <taxon>Archaea</taxon>
        <taxon>Methanobacteriati</taxon>
        <taxon>Methanobacteriota</taxon>
        <taxon>Candidatus Methanoliparia</taxon>
        <taxon>Candidatus Methanoliparales</taxon>
        <taxon>Candidatus Methanoliparaceae</taxon>
        <taxon>Candidatus Methanoliparum</taxon>
    </lineage>
</organism>
<dbReference type="SUPFAM" id="SSF52374">
    <property type="entry name" value="Nucleotidylyl transferase"/>
    <property type="match status" value="1"/>
</dbReference>
<dbReference type="GO" id="GO:0006436">
    <property type="term" value="P:tryptophanyl-tRNA aminoacylation"/>
    <property type="evidence" value="ECO:0007669"/>
    <property type="project" value="UniProtKB-UniRule"/>
</dbReference>
<dbReference type="EC" id="6.1.1.2" evidence="8"/>
<evidence type="ECO:0000256" key="2">
    <source>
        <dbReference type="ARBA" id="ARBA00022490"/>
    </source>
</evidence>
<proteinExistence type="inferred from homology"/>